<dbReference type="InterPro" id="IPR050228">
    <property type="entry name" value="Carboxylesterase_BioH"/>
</dbReference>
<dbReference type="SUPFAM" id="SSF53474">
    <property type="entry name" value="alpha/beta-Hydrolases"/>
    <property type="match status" value="1"/>
</dbReference>
<sequence>MTHRARRLGPVYYDEFAPAGAPARTVVLVHGGSVTGACYLSTPDGRPGWACSFVDRGYRVLVPDWPGVGRSAAIPPDELTGAVVCEALGRLLDEQDEPVVLVVHSMSGPFGYRLVETHGDRVAALVALAPGPPGNIQPEPRVLAETAASLEIQGEVLRWSLPKQGLWWPTEAFARAKMLGTGTRFPPSAFARFRDDLVPIPAGLLTERQNVHGSQLRVHDPAPFAGKPMLVLTGDHDTDHPEPADAATAAWLRTLGATVTYRYLSDPAHTGNGHMLMSEDNSGELAELVMEWVGLLD</sequence>
<gene>
    <name evidence="2" type="ORF">VSH64_30465</name>
</gene>
<dbReference type="PANTHER" id="PTHR43194">
    <property type="entry name" value="HYDROLASE ALPHA/BETA FOLD FAMILY"/>
    <property type="match status" value="1"/>
</dbReference>
<keyword evidence="2" id="KW-0378">Hydrolase</keyword>
<dbReference type="Pfam" id="PF12697">
    <property type="entry name" value="Abhydrolase_6"/>
    <property type="match status" value="1"/>
</dbReference>
<organism evidence="2 3">
    <name type="scientific">Amycolatopsis rhabdoformis</name>
    <dbReference type="NCBI Taxonomy" id="1448059"/>
    <lineage>
        <taxon>Bacteria</taxon>
        <taxon>Bacillati</taxon>
        <taxon>Actinomycetota</taxon>
        <taxon>Actinomycetes</taxon>
        <taxon>Pseudonocardiales</taxon>
        <taxon>Pseudonocardiaceae</taxon>
        <taxon>Amycolatopsis</taxon>
    </lineage>
</organism>
<accession>A0ABZ1HYJ0</accession>
<dbReference type="Proteomes" id="UP001330812">
    <property type="component" value="Chromosome"/>
</dbReference>
<dbReference type="PANTHER" id="PTHR43194:SF5">
    <property type="entry name" value="PIMELOYL-[ACYL-CARRIER PROTEIN] METHYL ESTER ESTERASE"/>
    <property type="match status" value="1"/>
</dbReference>
<name>A0ABZ1HYJ0_9PSEU</name>
<dbReference type="RefSeq" id="WP_326566188.1">
    <property type="nucleotide sequence ID" value="NZ_CP142149.1"/>
</dbReference>
<feature type="domain" description="AB hydrolase-1" evidence="1">
    <location>
        <begin position="26"/>
        <end position="287"/>
    </location>
</feature>
<evidence type="ECO:0000259" key="1">
    <source>
        <dbReference type="Pfam" id="PF12697"/>
    </source>
</evidence>
<dbReference type="GO" id="GO:0016787">
    <property type="term" value="F:hydrolase activity"/>
    <property type="evidence" value="ECO:0007669"/>
    <property type="project" value="UniProtKB-KW"/>
</dbReference>
<keyword evidence="3" id="KW-1185">Reference proteome</keyword>
<dbReference type="Gene3D" id="3.40.50.1820">
    <property type="entry name" value="alpha/beta hydrolase"/>
    <property type="match status" value="2"/>
</dbReference>
<dbReference type="InterPro" id="IPR000073">
    <property type="entry name" value="AB_hydrolase_1"/>
</dbReference>
<protein>
    <submittedName>
        <fullName evidence="2">Alpha/beta fold hydrolase</fullName>
    </submittedName>
</protein>
<evidence type="ECO:0000313" key="2">
    <source>
        <dbReference type="EMBL" id="WSE27178.1"/>
    </source>
</evidence>
<reference evidence="2 3" key="1">
    <citation type="journal article" date="2015" name="Int. J. Syst. Evol. Microbiol.">
        <title>Amycolatopsis rhabdoformis sp. nov., an actinomycete isolated from a tropical forest soil.</title>
        <authorList>
            <person name="Souza W.R."/>
            <person name="Silva R.E."/>
            <person name="Goodfellow M."/>
            <person name="Busarakam K."/>
            <person name="Figueiro F.S."/>
            <person name="Ferreira D."/>
            <person name="Rodrigues-Filho E."/>
            <person name="Moraes L.A.B."/>
            <person name="Zucchi T.D."/>
        </authorList>
    </citation>
    <scope>NUCLEOTIDE SEQUENCE [LARGE SCALE GENOMIC DNA]</scope>
    <source>
        <strain evidence="2 3">NCIMB 14900</strain>
    </source>
</reference>
<dbReference type="EMBL" id="CP142149">
    <property type="protein sequence ID" value="WSE27178.1"/>
    <property type="molecule type" value="Genomic_DNA"/>
</dbReference>
<proteinExistence type="predicted"/>
<evidence type="ECO:0000313" key="3">
    <source>
        <dbReference type="Proteomes" id="UP001330812"/>
    </source>
</evidence>
<dbReference type="InterPro" id="IPR029058">
    <property type="entry name" value="AB_hydrolase_fold"/>
</dbReference>